<dbReference type="EMBL" id="JQED01000055">
    <property type="protein sequence ID" value="KGJ87161.1"/>
    <property type="molecule type" value="Genomic_DNA"/>
</dbReference>
<feature type="domain" description="HTH crp-type" evidence="5">
    <location>
        <begin position="148"/>
        <end position="218"/>
    </location>
</feature>
<dbReference type="GO" id="GO:0005829">
    <property type="term" value="C:cytosol"/>
    <property type="evidence" value="ECO:0007669"/>
    <property type="project" value="TreeGrafter"/>
</dbReference>
<evidence type="ECO:0000313" key="6">
    <source>
        <dbReference type="EMBL" id="KGJ87161.1"/>
    </source>
</evidence>
<dbReference type="CDD" id="cd00038">
    <property type="entry name" value="CAP_ED"/>
    <property type="match status" value="1"/>
</dbReference>
<proteinExistence type="predicted"/>
<evidence type="ECO:0000259" key="5">
    <source>
        <dbReference type="PROSITE" id="PS51063"/>
    </source>
</evidence>
<evidence type="ECO:0000256" key="1">
    <source>
        <dbReference type="ARBA" id="ARBA00023015"/>
    </source>
</evidence>
<keyword evidence="2" id="KW-0238">DNA-binding</keyword>
<dbReference type="Pfam" id="PF13545">
    <property type="entry name" value="HTH_Crp_2"/>
    <property type="match status" value="1"/>
</dbReference>
<dbReference type="SUPFAM" id="SSF46785">
    <property type="entry name" value="Winged helix' DNA-binding domain"/>
    <property type="match status" value="1"/>
</dbReference>
<dbReference type="AlphaFoldDB" id="A0A099KA11"/>
<name>A0A099KA11_COLPS</name>
<sequence>MSNTHTYPTEASILQLLTPPQRNLLEAKSHQINLNCHEYLFEKGDSADHVYRVNKGKVTLSRLMPNGEQKVFKVFLAGGVIAEMAVFMQPREYPMSAHVDQETTLTAYSYASFKALFISNPELSLQVISFISNRVGQLMNSLDMLTQVNANQRLVMHFADIYSKQKRSGNRFTLPNTKKVLASQLGITPETLSRLFKKLKYNGLITESGACITIPDFKCLCREVDLVPSIFKSAH</sequence>
<dbReference type="Pfam" id="PF00027">
    <property type="entry name" value="cNMP_binding"/>
    <property type="match status" value="1"/>
</dbReference>
<dbReference type="GO" id="GO:0003677">
    <property type="term" value="F:DNA binding"/>
    <property type="evidence" value="ECO:0007669"/>
    <property type="project" value="UniProtKB-KW"/>
</dbReference>
<dbReference type="RefSeq" id="WP_033095606.1">
    <property type="nucleotide sequence ID" value="NZ_JQED01000055.1"/>
</dbReference>
<evidence type="ECO:0000313" key="7">
    <source>
        <dbReference type="Proteomes" id="UP000029843"/>
    </source>
</evidence>
<dbReference type="SUPFAM" id="SSF51206">
    <property type="entry name" value="cAMP-binding domain-like"/>
    <property type="match status" value="1"/>
</dbReference>
<dbReference type="InterPro" id="IPR014710">
    <property type="entry name" value="RmlC-like_jellyroll"/>
</dbReference>
<dbReference type="InterPro" id="IPR018490">
    <property type="entry name" value="cNMP-bd_dom_sf"/>
</dbReference>
<gene>
    <name evidence="6" type="ORF">ND2E_0568</name>
</gene>
<dbReference type="SMART" id="SM00100">
    <property type="entry name" value="cNMP"/>
    <property type="match status" value="1"/>
</dbReference>
<evidence type="ECO:0000256" key="2">
    <source>
        <dbReference type="ARBA" id="ARBA00023125"/>
    </source>
</evidence>
<dbReference type="PANTHER" id="PTHR24567">
    <property type="entry name" value="CRP FAMILY TRANSCRIPTIONAL REGULATORY PROTEIN"/>
    <property type="match status" value="1"/>
</dbReference>
<comment type="caution">
    <text evidence="6">The sequence shown here is derived from an EMBL/GenBank/DDBJ whole genome shotgun (WGS) entry which is preliminary data.</text>
</comment>
<accession>A0A099KA11</accession>
<dbReference type="GO" id="GO:0003700">
    <property type="term" value="F:DNA-binding transcription factor activity"/>
    <property type="evidence" value="ECO:0007669"/>
    <property type="project" value="TreeGrafter"/>
</dbReference>
<keyword evidence="1" id="KW-0805">Transcription regulation</keyword>
<dbReference type="Gene3D" id="1.10.10.10">
    <property type="entry name" value="Winged helix-like DNA-binding domain superfamily/Winged helix DNA-binding domain"/>
    <property type="match status" value="1"/>
</dbReference>
<evidence type="ECO:0000256" key="3">
    <source>
        <dbReference type="ARBA" id="ARBA00023163"/>
    </source>
</evidence>
<dbReference type="PRINTS" id="PR00034">
    <property type="entry name" value="HTHCRP"/>
</dbReference>
<organism evidence="6 7">
    <name type="scientific">Colwellia psychrerythraea</name>
    <name type="common">Vibrio psychroerythus</name>
    <dbReference type="NCBI Taxonomy" id="28229"/>
    <lineage>
        <taxon>Bacteria</taxon>
        <taxon>Pseudomonadati</taxon>
        <taxon>Pseudomonadota</taxon>
        <taxon>Gammaproteobacteria</taxon>
        <taxon>Alteromonadales</taxon>
        <taxon>Colwelliaceae</taxon>
        <taxon>Colwellia</taxon>
    </lineage>
</organism>
<dbReference type="InterPro" id="IPR000595">
    <property type="entry name" value="cNMP-bd_dom"/>
</dbReference>
<dbReference type="PANTHER" id="PTHR24567:SF74">
    <property type="entry name" value="HTH-TYPE TRANSCRIPTIONAL REGULATOR ARCR"/>
    <property type="match status" value="1"/>
</dbReference>
<dbReference type="Proteomes" id="UP000029843">
    <property type="component" value="Unassembled WGS sequence"/>
</dbReference>
<reference evidence="6 7" key="1">
    <citation type="submission" date="2014-08" db="EMBL/GenBank/DDBJ databases">
        <title>Genomic and Phenotypic Diversity of Colwellia psychrerythraea strains from Disparate Marine Basins.</title>
        <authorList>
            <person name="Techtmann S.M."/>
            <person name="Stelling S.C."/>
            <person name="Utturkar S.M."/>
            <person name="Alshibli N."/>
            <person name="Harris A."/>
            <person name="Brown S.D."/>
            <person name="Hazen T.C."/>
        </authorList>
    </citation>
    <scope>NUCLEOTIDE SEQUENCE [LARGE SCALE GENOMIC DNA]</scope>
    <source>
        <strain evidence="6 7">ND2E</strain>
    </source>
</reference>
<protein>
    <submittedName>
        <fullName evidence="6">Transcriptional regulator, Crp/Fnr family</fullName>
    </submittedName>
</protein>
<dbReference type="InterPro" id="IPR036388">
    <property type="entry name" value="WH-like_DNA-bd_sf"/>
</dbReference>
<dbReference type="PROSITE" id="PS51063">
    <property type="entry name" value="HTH_CRP_2"/>
    <property type="match status" value="1"/>
</dbReference>
<dbReference type="InterPro" id="IPR050397">
    <property type="entry name" value="Env_Response_Regulators"/>
</dbReference>
<dbReference type="InterPro" id="IPR012318">
    <property type="entry name" value="HTH_CRP"/>
</dbReference>
<feature type="domain" description="Cyclic nucleotide-binding" evidence="4">
    <location>
        <begin position="13"/>
        <end position="99"/>
    </location>
</feature>
<keyword evidence="3" id="KW-0804">Transcription</keyword>
<dbReference type="PATRIC" id="fig|28229.4.peg.4053"/>
<dbReference type="PROSITE" id="PS50042">
    <property type="entry name" value="CNMP_BINDING_3"/>
    <property type="match status" value="1"/>
</dbReference>
<evidence type="ECO:0000259" key="4">
    <source>
        <dbReference type="PROSITE" id="PS50042"/>
    </source>
</evidence>
<dbReference type="SMART" id="SM00419">
    <property type="entry name" value="HTH_CRP"/>
    <property type="match status" value="1"/>
</dbReference>
<dbReference type="InterPro" id="IPR036390">
    <property type="entry name" value="WH_DNA-bd_sf"/>
</dbReference>
<dbReference type="Gene3D" id="2.60.120.10">
    <property type="entry name" value="Jelly Rolls"/>
    <property type="match status" value="1"/>
</dbReference>
<dbReference type="OrthoDB" id="9777588at2"/>